<evidence type="ECO:0000256" key="2">
    <source>
        <dbReference type="SAM" id="Phobius"/>
    </source>
</evidence>
<keyword evidence="4" id="KW-1185">Reference proteome</keyword>
<dbReference type="EMBL" id="JAULSW010000009">
    <property type="protein sequence ID" value="KAK3370609.1"/>
    <property type="molecule type" value="Genomic_DNA"/>
</dbReference>
<feature type="transmembrane region" description="Helical" evidence="2">
    <location>
        <begin position="329"/>
        <end position="351"/>
    </location>
</feature>
<evidence type="ECO:0000256" key="1">
    <source>
        <dbReference type="SAM" id="MobiDB-lite"/>
    </source>
</evidence>
<evidence type="ECO:0000313" key="3">
    <source>
        <dbReference type="EMBL" id="KAK3370609.1"/>
    </source>
</evidence>
<feature type="transmembrane region" description="Helical" evidence="2">
    <location>
        <begin position="196"/>
        <end position="217"/>
    </location>
</feature>
<dbReference type="PANTHER" id="PTHR37544:SF3">
    <property type="entry name" value="SPRAY"/>
    <property type="match status" value="1"/>
</dbReference>
<comment type="caution">
    <text evidence="3">The sequence shown here is derived from an EMBL/GenBank/DDBJ whole genome shotgun (WGS) entry which is preliminary data.</text>
</comment>
<feature type="compositionally biased region" description="Low complexity" evidence="1">
    <location>
        <begin position="15"/>
        <end position="27"/>
    </location>
</feature>
<dbReference type="Proteomes" id="UP001285441">
    <property type="component" value="Unassembled WGS sequence"/>
</dbReference>
<sequence>MAAATGLFAADSDNNEPLNDPQNPNNNPGGGKGNGAGSNRSNDDSNNNNAGGGNGDNRNGTGQTLRVVVLPGINEAQYFMGTFLPTLIAVALAAPISIIDLNAKLFQPFQAMASPYGASGPDAMTLRFAGIHGVVSPLTLVAQGQPVSLVTTLLLWLSWLLAPLAAEAVGIKVHGTCSHLSITGCGIQIGVSPQPAYALVGVLGAMMLLLVILVFLLRRWETGLHSNPWSLAAMASLSLNSRLRDPLVRAGEPTDDELDAMFHHGRFQLGAFSGSAEGEEGKEHQTFEYGIVPLLDGTVGVDAGSLTPQRNSFIQAASRRRVPFLALTYTWRATFVAFLLALMALIIYYHLLREDNAFELFMDSQAFGVKFLFAALGGIITYFWSSFFMSVATVVPFMTMQNTENPPAADKSVLLSMRPTNAFYGVYAAARQRNVLLLASAIMAVSSEMLPIVLSNIPYTLTQTLDTHNVCTYISLAIMAAMVLMLAASMFVRWPHMPVDPCTVAGALYYVADSASLMQDVRGCSLSTMDRRTRDKLIQDLDRKYSYGRVMGSSGRMRMAVDNVQ</sequence>
<keyword evidence="2" id="KW-0812">Transmembrane</keyword>
<keyword evidence="2" id="KW-1133">Transmembrane helix</keyword>
<feature type="transmembrane region" description="Helical" evidence="2">
    <location>
        <begin position="78"/>
        <end position="99"/>
    </location>
</feature>
<feature type="compositionally biased region" description="Low complexity" evidence="1">
    <location>
        <begin position="37"/>
        <end position="49"/>
    </location>
</feature>
<dbReference type="AlphaFoldDB" id="A0AAE0K691"/>
<reference evidence="3" key="2">
    <citation type="submission" date="2023-06" db="EMBL/GenBank/DDBJ databases">
        <authorList>
            <consortium name="Lawrence Berkeley National Laboratory"/>
            <person name="Haridas S."/>
            <person name="Hensen N."/>
            <person name="Bonometti L."/>
            <person name="Westerberg I."/>
            <person name="Brannstrom I.O."/>
            <person name="Guillou S."/>
            <person name="Cros-Aarteil S."/>
            <person name="Calhoun S."/>
            <person name="Kuo A."/>
            <person name="Mondo S."/>
            <person name="Pangilinan J."/>
            <person name="Riley R."/>
            <person name="LaButti K."/>
            <person name="Andreopoulos B."/>
            <person name="Lipzen A."/>
            <person name="Chen C."/>
            <person name="Yanf M."/>
            <person name="Daum C."/>
            <person name="Ng V."/>
            <person name="Clum A."/>
            <person name="Steindorff A."/>
            <person name="Ohm R."/>
            <person name="Martin F."/>
            <person name="Silar P."/>
            <person name="Natvig D."/>
            <person name="Lalanne C."/>
            <person name="Gautier V."/>
            <person name="Ament-velasquez S.L."/>
            <person name="Kruys A."/>
            <person name="Hutchinson M.I."/>
            <person name="Powell A.J."/>
            <person name="Barry K."/>
            <person name="Miller A.N."/>
            <person name="Grigoriev I.V."/>
            <person name="Debuchy R."/>
            <person name="Gladieux P."/>
            <person name="Thoren M.H."/>
            <person name="Johannesson H."/>
        </authorList>
    </citation>
    <scope>NUCLEOTIDE SEQUENCE</scope>
    <source>
        <strain evidence="3">CBS 232.78</strain>
    </source>
</reference>
<reference evidence="3" key="1">
    <citation type="journal article" date="2023" name="Mol. Phylogenet. Evol.">
        <title>Genome-scale phylogeny and comparative genomics of the fungal order Sordariales.</title>
        <authorList>
            <person name="Hensen N."/>
            <person name="Bonometti L."/>
            <person name="Westerberg I."/>
            <person name="Brannstrom I.O."/>
            <person name="Guillou S."/>
            <person name="Cros-Aarteil S."/>
            <person name="Calhoun S."/>
            <person name="Haridas S."/>
            <person name="Kuo A."/>
            <person name="Mondo S."/>
            <person name="Pangilinan J."/>
            <person name="Riley R."/>
            <person name="LaButti K."/>
            <person name="Andreopoulos B."/>
            <person name="Lipzen A."/>
            <person name="Chen C."/>
            <person name="Yan M."/>
            <person name="Daum C."/>
            <person name="Ng V."/>
            <person name="Clum A."/>
            <person name="Steindorff A."/>
            <person name="Ohm R.A."/>
            <person name="Martin F."/>
            <person name="Silar P."/>
            <person name="Natvig D.O."/>
            <person name="Lalanne C."/>
            <person name="Gautier V."/>
            <person name="Ament-Velasquez S.L."/>
            <person name="Kruys A."/>
            <person name="Hutchinson M.I."/>
            <person name="Powell A.J."/>
            <person name="Barry K."/>
            <person name="Miller A.N."/>
            <person name="Grigoriev I.V."/>
            <person name="Debuchy R."/>
            <person name="Gladieux P."/>
            <person name="Hiltunen Thoren M."/>
            <person name="Johannesson H."/>
        </authorList>
    </citation>
    <scope>NUCLEOTIDE SEQUENCE</scope>
    <source>
        <strain evidence="3">CBS 232.78</strain>
    </source>
</reference>
<accession>A0AAE0K691</accession>
<keyword evidence="2" id="KW-0472">Membrane</keyword>
<proteinExistence type="predicted"/>
<dbReference type="PANTHER" id="PTHR37544">
    <property type="entry name" value="SPRAY-RELATED"/>
    <property type="match status" value="1"/>
</dbReference>
<feature type="transmembrane region" description="Helical" evidence="2">
    <location>
        <begin position="435"/>
        <end position="453"/>
    </location>
</feature>
<feature type="transmembrane region" description="Helical" evidence="2">
    <location>
        <begin position="147"/>
        <end position="166"/>
    </location>
</feature>
<protein>
    <submittedName>
        <fullName evidence="3">Uncharacterized protein</fullName>
    </submittedName>
</protein>
<feature type="transmembrane region" description="Helical" evidence="2">
    <location>
        <begin position="473"/>
        <end position="492"/>
    </location>
</feature>
<name>A0AAE0K691_9PEZI</name>
<feature type="region of interest" description="Disordered" evidence="1">
    <location>
        <begin position="1"/>
        <end position="61"/>
    </location>
</feature>
<dbReference type="InterPro" id="IPR021840">
    <property type="entry name" value="DUF3433"/>
</dbReference>
<gene>
    <name evidence="3" type="ORF">B0H63DRAFT_403175</name>
</gene>
<feature type="transmembrane region" description="Helical" evidence="2">
    <location>
        <begin position="371"/>
        <end position="395"/>
    </location>
</feature>
<dbReference type="Pfam" id="PF11915">
    <property type="entry name" value="DUF3433"/>
    <property type="match status" value="2"/>
</dbReference>
<organism evidence="3 4">
    <name type="scientific">Podospora didyma</name>
    <dbReference type="NCBI Taxonomy" id="330526"/>
    <lineage>
        <taxon>Eukaryota</taxon>
        <taxon>Fungi</taxon>
        <taxon>Dikarya</taxon>
        <taxon>Ascomycota</taxon>
        <taxon>Pezizomycotina</taxon>
        <taxon>Sordariomycetes</taxon>
        <taxon>Sordariomycetidae</taxon>
        <taxon>Sordariales</taxon>
        <taxon>Podosporaceae</taxon>
        <taxon>Podospora</taxon>
    </lineage>
</organism>
<evidence type="ECO:0000313" key="4">
    <source>
        <dbReference type="Proteomes" id="UP001285441"/>
    </source>
</evidence>